<dbReference type="GO" id="GO:0016787">
    <property type="term" value="F:hydrolase activity"/>
    <property type="evidence" value="ECO:0007669"/>
    <property type="project" value="InterPro"/>
</dbReference>
<reference evidence="2 3" key="2">
    <citation type="submission" date="2018-06" db="EMBL/GenBank/DDBJ databases">
        <title>Metagenomic assembly of (sub)arctic Cyanobacteria and their associated microbiome from non-axenic cultures.</title>
        <authorList>
            <person name="Baurain D."/>
        </authorList>
    </citation>
    <scope>NUCLEOTIDE SEQUENCE [LARGE SCALE GENOMIC DNA]</scope>
    <source>
        <strain evidence="2">ULC027bin1</strain>
    </source>
</reference>
<accession>A0A2W4ZWH8</accession>
<protein>
    <recommendedName>
        <fullName evidence="1">Dienelactone hydrolase domain-containing protein</fullName>
    </recommendedName>
</protein>
<dbReference type="PANTHER" id="PTHR46623:SF6">
    <property type="entry name" value="ALPHA_BETA-HYDROLASES SUPERFAMILY PROTEIN"/>
    <property type="match status" value="1"/>
</dbReference>
<evidence type="ECO:0000313" key="3">
    <source>
        <dbReference type="Proteomes" id="UP000249794"/>
    </source>
</evidence>
<dbReference type="EMBL" id="QBMP01000024">
    <property type="protein sequence ID" value="PZO59308.1"/>
    <property type="molecule type" value="Genomic_DNA"/>
</dbReference>
<dbReference type="SUPFAM" id="SSF53474">
    <property type="entry name" value="alpha/beta-Hydrolases"/>
    <property type="match status" value="1"/>
</dbReference>
<dbReference type="Proteomes" id="UP000249794">
    <property type="component" value="Unassembled WGS sequence"/>
</dbReference>
<organism evidence="2 3">
    <name type="scientific">Phormidesmis priestleyi</name>
    <dbReference type="NCBI Taxonomy" id="268141"/>
    <lineage>
        <taxon>Bacteria</taxon>
        <taxon>Bacillati</taxon>
        <taxon>Cyanobacteriota</taxon>
        <taxon>Cyanophyceae</taxon>
        <taxon>Leptolyngbyales</taxon>
        <taxon>Leptolyngbyaceae</taxon>
        <taxon>Phormidesmis</taxon>
    </lineage>
</organism>
<feature type="domain" description="Dienelactone hydrolase" evidence="1">
    <location>
        <begin position="7"/>
        <end position="106"/>
    </location>
</feature>
<name>A0A2W4ZWH8_9CYAN</name>
<dbReference type="AlphaFoldDB" id="A0A2W4ZWH8"/>
<evidence type="ECO:0000259" key="1">
    <source>
        <dbReference type="Pfam" id="PF01738"/>
    </source>
</evidence>
<dbReference type="PANTHER" id="PTHR46623">
    <property type="entry name" value="CARBOXYMETHYLENEBUTENOLIDASE-RELATED"/>
    <property type="match status" value="1"/>
</dbReference>
<sequence length="109" mass="11737">MVTAHRTVLPDLNAIAIYYGQLILAGEALDGLDMPIIGFFGEDDSSIAVEDVNNFKLILTNLGKTADINLYPGVGHAFANPSGQNYTAAAAEDAWARTIAFFARYLQNT</sequence>
<evidence type="ECO:0000313" key="2">
    <source>
        <dbReference type="EMBL" id="PZO59308.1"/>
    </source>
</evidence>
<gene>
    <name evidence="2" type="ORF">DCF15_04015</name>
</gene>
<dbReference type="InterPro" id="IPR029058">
    <property type="entry name" value="AB_hydrolase_fold"/>
</dbReference>
<comment type="caution">
    <text evidence="2">The sequence shown here is derived from an EMBL/GenBank/DDBJ whole genome shotgun (WGS) entry which is preliminary data.</text>
</comment>
<proteinExistence type="predicted"/>
<dbReference type="Pfam" id="PF01738">
    <property type="entry name" value="DLH"/>
    <property type="match status" value="1"/>
</dbReference>
<reference evidence="3" key="1">
    <citation type="submission" date="2018-04" db="EMBL/GenBank/DDBJ databases">
        <authorList>
            <person name="Cornet L."/>
        </authorList>
    </citation>
    <scope>NUCLEOTIDE SEQUENCE [LARGE SCALE GENOMIC DNA]</scope>
</reference>
<dbReference type="Gene3D" id="3.40.50.1820">
    <property type="entry name" value="alpha/beta hydrolase"/>
    <property type="match status" value="1"/>
</dbReference>
<dbReference type="InterPro" id="IPR051049">
    <property type="entry name" value="Dienelactone_hydrolase-like"/>
</dbReference>
<dbReference type="InterPro" id="IPR002925">
    <property type="entry name" value="Dienelactn_hydro"/>
</dbReference>